<organism evidence="1">
    <name type="scientific">uncultured Chloroflexia bacterium</name>
    <dbReference type="NCBI Taxonomy" id="1672391"/>
    <lineage>
        <taxon>Bacteria</taxon>
        <taxon>Bacillati</taxon>
        <taxon>Chloroflexota</taxon>
        <taxon>Chloroflexia</taxon>
        <taxon>environmental samples</taxon>
    </lineage>
</organism>
<proteinExistence type="predicted"/>
<protein>
    <submittedName>
        <fullName evidence="1">Uncharacterized protein</fullName>
    </submittedName>
</protein>
<feature type="non-terminal residue" evidence="1">
    <location>
        <position position="1"/>
    </location>
</feature>
<sequence length="64" mass="7058">QPIGTYKQTDTARGGMEIEVVRTVMQDGVEVRSTPFRTEFQAWPNIFVKHPQTPLPAGGKLGTS</sequence>
<name>A0A6J4I175_9CHLR</name>
<dbReference type="EMBL" id="CADCTR010000416">
    <property type="protein sequence ID" value="CAA9238986.1"/>
    <property type="molecule type" value="Genomic_DNA"/>
</dbReference>
<evidence type="ECO:0000313" key="1">
    <source>
        <dbReference type="EMBL" id="CAA9238986.1"/>
    </source>
</evidence>
<dbReference type="AlphaFoldDB" id="A0A6J4I175"/>
<gene>
    <name evidence="1" type="ORF">AVDCRST_MAG93-1237</name>
</gene>
<reference evidence="1" key="1">
    <citation type="submission" date="2020-02" db="EMBL/GenBank/DDBJ databases">
        <authorList>
            <person name="Meier V. D."/>
        </authorList>
    </citation>
    <scope>NUCLEOTIDE SEQUENCE</scope>
    <source>
        <strain evidence="1">AVDCRST_MAG93</strain>
    </source>
</reference>
<accession>A0A6J4I175</accession>